<reference evidence="8" key="1">
    <citation type="submission" date="2025-08" db="UniProtKB">
        <authorList>
            <consortium name="RefSeq"/>
        </authorList>
    </citation>
    <scope>IDENTIFICATION</scope>
</reference>
<sequence length="399" mass="46362">MHVSTVITLLFFCNAAELHKASPEGSGSRTNHGRAGRSQRGSSLLKRNTSVLPCKVHTYLHEKYLDCQEKNLVNVLPGWPQDLQQMLLAKNKIRVLKNNTFLAYQRLKILDLQRNEISKIENGAFFGLNDLTTLLLQHNQIKTLKEGVFAYTPTLVSLRLYDNPWDCTCKMKTFISMLQIPRNNNMGNYAKCESPQKLKNQRLRQIKPEELCREKVKGQLDPKLQLTGNLTVTQPEVNYTLCNHSVFPTEMLDCKRKAAFLGLTHLEELDLSNNSLHNIEYGVLEDLYILKLFGLRDNPWRCDYDIHYLFYWLKHHYNVYHNGLECKFPEEYKGCSVGKYIRNYFEECPRDKLPEPPGSSEEYEETKDDVNQETKDDEREKTHSDHTTKKLGVRVIFIG</sequence>
<feature type="compositionally biased region" description="Basic and acidic residues" evidence="4">
    <location>
        <begin position="368"/>
        <end position="387"/>
    </location>
</feature>
<protein>
    <submittedName>
        <fullName evidence="8">Leucine-rich repeat-containing protein 17 isoform X2</fullName>
    </submittedName>
</protein>
<evidence type="ECO:0000256" key="4">
    <source>
        <dbReference type="SAM" id="MobiDB-lite"/>
    </source>
</evidence>
<keyword evidence="2 5" id="KW-0732">Signal</keyword>
<dbReference type="RefSeq" id="XP_060052346.1">
    <property type="nucleotide sequence ID" value="XM_060196363.1"/>
</dbReference>
<dbReference type="SMART" id="SM00365">
    <property type="entry name" value="LRR_SD22"/>
    <property type="match status" value="3"/>
</dbReference>
<dbReference type="InterPro" id="IPR000483">
    <property type="entry name" value="Cys-rich_flank_reg_C"/>
</dbReference>
<evidence type="ECO:0000256" key="3">
    <source>
        <dbReference type="ARBA" id="ARBA00022737"/>
    </source>
</evidence>
<evidence type="ECO:0000313" key="8">
    <source>
        <dbReference type="RefSeq" id="XP_060052346.1"/>
    </source>
</evidence>
<dbReference type="GeneID" id="103120397"/>
<accession>A0ABM3XU46</accession>
<dbReference type="PANTHER" id="PTHR24369">
    <property type="entry name" value="ANTIGEN BSP, PUTATIVE-RELATED"/>
    <property type="match status" value="1"/>
</dbReference>
<dbReference type="Gene3D" id="3.80.10.10">
    <property type="entry name" value="Ribonuclease Inhibitor"/>
    <property type="match status" value="2"/>
</dbReference>
<evidence type="ECO:0000256" key="5">
    <source>
        <dbReference type="SAM" id="SignalP"/>
    </source>
</evidence>
<dbReference type="InterPro" id="IPR050541">
    <property type="entry name" value="LRR_TM_domain-containing"/>
</dbReference>
<evidence type="ECO:0000256" key="2">
    <source>
        <dbReference type="ARBA" id="ARBA00022729"/>
    </source>
</evidence>
<dbReference type="Pfam" id="PF13855">
    <property type="entry name" value="LRR_8"/>
    <property type="match status" value="2"/>
</dbReference>
<keyword evidence="7" id="KW-1185">Reference proteome</keyword>
<dbReference type="PRINTS" id="PR00019">
    <property type="entry name" value="LEURICHRPT"/>
</dbReference>
<dbReference type="InterPro" id="IPR001611">
    <property type="entry name" value="Leu-rich_rpt"/>
</dbReference>
<organism evidence="7 8">
    <name type="scientific">Erinaceus europaeus</name>
    <name type="common">Western European hedgehog</name>
    <dbReference type="NCBI Taxonomy" id="9365"/>
    <lineage>
        <taxon>Eukaryota</taxon>
        <taxon>Metazoa</taxon>
        <taxon>Chordata</taxon>
        <taxon>Craniata</taxon>
        <taxon>Vertebrata</taxon>
        <taxon>Euteleostomi</taxon>
        <taxon>Mammalia</taxon>
        <taxon>Eutheria</taxon>
        <taxon>Laurasiatheria</taxon>
        <taxon>Eulipotyphla</taxon>
        <taxon>Erinaceidae</taxon>
        <taxon>Erinaceinae</taxon>
        <taxon>Erinaceus</taxon>
    </lineage>
</organism>
<dbReference type="PANTHER" id="PTHR24369:SF213">
    <property type="entry name" value="INSULIN LIKE GROWTH FACTOR BINDING PROTEIN ACID LABILE SUBUNIT"/>
    <property type="match status" value="1"/>
</dbReference>
<dbReference type="PROSITE" id="PS51450">
    <property type="entry name" value="LRR"/>
    <property type="match status" value="2"/>
</dbReference>
<evidence type="ECO:0000313" key="7">
    <source>
        <dbReference type="Proteomes" id="UP001652624"/>
    </source>
</evidence>
<dbReference type="SMART" id="SM00369">
    <property type="entry name" value="LRR_TYP"/>
    <property type="match status" value="3"/>
</dbReference>
<feature type="domain" description="LRRCT" evidence="6">
    <location>
        <begin position="298"/>
        <end position="349"/>
    </location>
</feature>
<name>A0ABM3XU46_ERIEU</name>
<keyword evidence="3" id="KW-0677">Repeat</keyword>
<evidence type="ECO:0000259" key="6">
    <source>
        <dbReference type="SMART" id="SM00082"/>
    </source>
</evidence>
<feature type="chain" id="PRO_5045390761" evidence="5">
    <location>
        <begin position="22"/>
        <end position="399"/>
    </location>
</feature>
<keyword evidence="1" id="KW-0433">Leucine-rich repeat</keyword>
<proteinExistence type="predicted"/>
<dbReference type="InterPro" id="IPR032675">
    <property type="entry name" value="LRR_dom_sf"/>
</dbReference>
<dbReference type="InterPro" id="IPR003591">
    <property type="entry name" value="Leu-rich_rpt_typical-subtyp"/>
</dbReference>
<feature type="signal peptide" evidence="5">
    <location>
        <begin position="1"/>
        <end position="21"/>
    </location>
</feature>
<evidence type="ECO:0000256" key="1">
    <source>
        <dbReference type="ARBA" id="ARBA00022614"/>
    </source>
</evidence>
<feature type="region of interest" description="Disordered" evidence="4">
    <location>
        <begin position="21"/>
        <end position="44"/>
    </location>
</feature>
<dbReference type="Proteomes" id="UP001652624">
    <property type="component" value="Chromosome 8"/>
</dbReference>
<feature type="region of interest" description="Disordered" evidence="4">
    <location>
        <begin position="353"/>
        <end position="387"/>
    </location>
</feature>
<gene>
    <name evidence="8" type="primary">LRRC17</name>
</gene>
<feature type="domain" description="LRRCT" evidence="6">
    <location>
        <begin position="163"/>
        <end position="213"/>
    </location>
</feature>
<dbReference type="SUPFAM" id="SSF52058">
    <property type="entry name" value="L domain-like"/>
    <property type="match status" value="1"/>
</dbReference>
<dbReference type="SMART" id="SM00082">
    <property type="entry name" value="LRRCT"/>
    <property type="match status" value="2"/>
</dbReference>